<evidence type="ECO:0000259" key="1">
    <source>
        <dbReference type="Pfam" id="PF02342"/>
    </source>
</evidence>
<name>B0PD83_9FIRM</name>
<dbReference type="PANTHER" id="PTHR32097:SF15">
    <property type="entry name" value="STRESS RESPONSE PROTEIN SCP2"/>
    <property type="match status" value="1"/>
</dbReference>
<reference evidence="2" key="2">
    <citation type="submission" date="2013-09" db="EMBL/GenBank/DDBJ databases">
        <title>Draft genome sequence of Anaerotruncus colihominis(DSM 17241).</title>
        <authorList>
            <person name="Sudarsanam P."/>
            <person name="Ley R."/>
            <person name="Guruge J."/>
            <person name="Turnbaugh P.J."/>
            <person name="Mahowald M."/>
            <person name="Liep D."/>
            <person name="Gordon J."/>
        </authorList>
    </citation>
    <scope>NUCLEOTIDE SEQUENCE</scope>
    <source>
        <strain evidence="2">DSM 17241</strain>
    </source>
</reference>
<dbReference type="Gene3D" id="2.60.60.30">
    <property type="entry name" value="sav2460 like domains"/>
    <property type="match status" value="1"/>
</dbReference>
<accession>B0PD83</accession>
<dbReference type="STRING" id="169435.ERS852551_01871"/>
<dbReference type="eggNOG" id="COG2310">
    <property type="taxonomic scope" value="Bacteria"/>
</dbReference>
<proteinExistence type="predicted"/>
<dbReference type="Proteomes" id="UP000003803">
    <property type="component" value="Unassembled WGS sequence"/>
</dbReference>
<dbReference type="Pfam" id="PF02342">
    <property type="entry name" value="TerD"/>
    <property type="match status" value="1"/>
</dbReference>
<dbReference type="CDD" id="cd06974">
    <property type="entry name" value="TerD_like"/>
    <property type="match status" value="1"/>
</dbReference>
<evidence type="ECO:0000313" key="3">
    <source>
        <dbReference type="Proteomes" id="UP000003803"/>
    </source>
</evidence>
<feature type="domain" description="TerD" evidence="1">
    <location>
        <begin position="8"/>
        <end position="208"/>
    </location>
</feature>
<protein>
    <submittedName>
        <fullName evidence="2">Bacterial stress protein</fullName>
    </submittedName>
</protein>
<gene>
    <name evidence="2" type="ORF">ANACOL_03037</name>
</gene>
<dbReference type="InterPro" id="IPR003325">
    <property type="entry name" value="TerD"/>
</dbReference>
<reference evidence="2" key="1">
    <citation type="submission" date="2007-11" db="EMBL/GenBank/DDBJ databases">
        <authorList>
            <person name="Fulton L."/>
            <person name="Clifton S."/>
            <person name="Fulton B."/>
            <person name="Xu J."/>
            <person name="Minx P."/>
            <person name="Pepin K.H."/>
            <person name="Johnson M."/>
            <person name="Thiruvilangam P."/>
            <person name="Bhonagiri V."/>
            <person name="Nash W.E."/>
            <person name="Mardis E.R."/>
            <person name="Wilson R.K."/>
        </authorList>
    </citation>
    <scope>NUCLEOTIDE SEQUENCE [LARGE SCALE GENOMIC DNA]</scope>
    <source>
        <strain evidence="2">DSM 17241</strain>
    </source>
</reference>
<dbReference type="InterPro" id="IPR051324">
    <property type="entry name" value="Stress/Tellurium_Resist"/>
</dbReference>
<keyword evidence="3" id="KW-1185">Reference proteome</keyword>
<dbReference type="AlphaFoldDB" id="B0PD83"/>
<dbReference type="HOGENOM" id="CLU_055120_3_1_9"/>
<dbReference type="PANTHER" id="PTHR32097">
    <property type="entry name" value="CAMP-BINDING PROTEIN 1-RELATED"/>
    <property type="match status" value="1"/>
</dbReference>
<dbReference type="EMBL" id="ABGD02000024">
    <property type="protein sequence ID" value="EDS10435.1"/>
    <property type="molecule type" value="Genomic_DNA"/>
</dbReference>
<organism evidence="2 3">
    <name type="scientific">Anaerotruncus colihominis DSM 17241</name>
    <dbReference type="NCBI Taxonomy" id="445972"/>
    <lineage>
        <taxon>Bacteria</taxon>
        <taxon>Bacillati</taxon>
        <taxon>Bacillota</taxon>
        <taxon>Clostridia</taxon>
        <taxon>Eubacteriales</taxon>
        <taxon>Oscillospiraceae</taxon>
        <taxon>Anaerotruncus</taxon>
    </lineage>
</organism>
<sequence>MESEAINMAISLTKGQKINLSKADGSQLTNILIGLGWKEVQASGGLFGMFKQKVDVDIDASVLMLDAGGKIPSPEEVIFFNHKDHATGCIHHCGDNLVGGKMGGMDDSEQIQVDLTKVPQGIERIVFVVNIYDCVKRKQHFGMVENAYIRIVDQGSQETIASYNLTEDYSGKTSMIVGEIYHKDGAWKFNAVGQPGYDPGLSEIVAKYR</sequence>
<comment type="caution">
    <text evidence="2">The sequence shown here is derived from an EMBL/GenBank/DDBJ whole genome shotgun (WGS) entry which is preliminary data.</text>
</comment>
<evidence type="ECO:0000313" key="2">
    <source>
        <dbReference type="EMBL" id="EDS10435.1"/>
    </source>
</evidence>